<comment type="caution">
    <text evidence="1">The sequence shown here is derived from an EMBL/GenBank/DDBJ whole genome shotgun (WGS) entry which is preliminary data.</text>
</comment>
<keyword evidence="2" id="KW-1185">Reference proteome</keyword>
<dbReference type="Proteomes" id="UP001596002">
    <property type="component" value="Unassembled WGS sequence"/>
</dbReference>
<protein>
    <submittedName>
        <fullName evidence="1">Uncharacterized protein</fullName>
    </submittedName>
</protein>
<dbReference type="EMBL" id="JBHSHC010000105">
    <property type="protein sequence ID" value="MFC4768440.1"/>
    <property type="molecule type" value="Genomic_DNA"/>
</dbReference>
<reference evidence="2" key="1">
    <citation type="journal article" date="2019" name="Int. J. Syst. Evol. Microbiol.">
        <title>The Global Catalogue of Microorganisms (GCM) 10K type strain sequencing project: providing services to taxonomists for standard genome sequencing and annotation.</title>
        <authorList>
            <consortium name="The Broad Institute Genomics Platform"/>
            <consortium name="The Broad Institute Genome Sequencing Center for Infectious Disease"/>
            <person name="Wu L."/>
            <person name="Ma J."/>
        </authorList>
    </citation>
    <scope>NUCLEOTIDE SEQUENCE [LARGE SCALE GENOMIC DNA]</scope>
    <source>
        <strain evidence="2">WYCCWR 12678</strain>
    </source>
</reference>
<accession>A0ABV9Q728</accession>
<sequence>MRGKLPSLVVFETEKVHDSQGIKRIQFFRKMGAEFCPIEYYQPALSEYGRAMNLHLMYHPLAKHHLSTREWLRIIKSIYRDVYGIRDYENDEAFHLVLSEYCS</sequence>
<organism evidence="1 2">
    <name type="scientific">Effusibacillus consociatus</name>
    <dbReference type="NCBI Taxonomy" id="1117041"/>
    <lineage>
        <taxon>Bacteria</taxon>
        <taxon>Bacillati</taxon>
        <taxon>Bacillota</taxon>
        <taxon>Bacilli</taxon>
        <taxon>Bacillales</taxon>
        <taxon>Alicyclobacillaceae</taxon>
        <taxon>Effusibacillus</taxon>
    </lineage>
</organism>
<evidence type="ECO:0000313" key="1">
    <source>
        <dbReference type="EMBL" id="MFC4768440.1"/>
    </source>
</evidence>
<dbReference type="RefSeq" id="WP_380026392.1">
    <property type="nucleotide sequence ID" value="NZ_JBHSHC010000105.1"/>
</dbReference>
<gene>
    <name evidence="1" type="ORF">ACFO8Q_13915</name>
</gene>
<name>A0ABV9Q728_9BACL</name>
<proteinExistence type="predicted"/>
<evidence type="ECO:0000313" key="2">
    <source>
        <dbReference type="Proteomes" id="UP001596002"/>
    </source>
</evidence>